<evidence type="ECO:0000256" key="1">
    <source>
        <dbReference type="ARBA" id="ARBA00022574"/>
    </source>
</evidence>
<dbReference type="RefSeq" id="XP_003056452.1">
    <property type="nucleotide sequence ID" value="XM_003056406.1"/>
</dbReference>
<evidence type="ECO:0000313" key="5">
    <source>
        <dbReference type="Proteomes" id="UP000001876"/>
    </source>
</evidence>
<protein>
    <submittedName>
        <fullName evidence="4">Predicted protein</fullName>
    </submittedName>
</protein>
<dbReference type="InterPro" id="IPR036322">
    <property type="entry name" value="WD40_repeat_dom_sf"/>
</dbReference>
<dbReference type="AlphaFoldDB" id="C1MKV4"/>
<feature type="repeat" description="WD" evidence="3">
    <location>
        <begin position="1"/>
        <end position="23"/>
    </location>
</feature>
<feature type="repeat" description="WD" evidence="3">
    <location>
        <begin position="161"/>
        <end position="195"/>
    </location>
</feature>
<keyword evidence="5" id="KW-1185">Reference proteome</keyword>
<dbReference type="PROSITE" id="PS50082">
    <property type="entry name" value="WD_REPEATS_2"/>
    <property type="match status" value="8"/>
</dbReference>
<dbReference type="Gene3D" id="2.130.10.10">
    <property type="entry name" value="YVTN repeat-like/Quinoprotein amine dehydrogenase"/>
    <property type="match status" value="3"/>
</dbReference>
<evidence type="ECO:0000313" key="4">
    <source>
        <dbReference type="EMBL" id="EEH59828.1"/>
    </source>
</evidence>
<keyword evidence="2" id="KW-0677">Repeat</keyword>
<dbReference type="PROSITE" id="PS00678">
    <property type="entry name" value="WD_REPEATS_1"/>
    <property type="match status" value="2"/>
</dbReference>
<gene>
    <name evidence="4" type="ORF">MICPUCDRAFT_10501</name>
</gene>
<feature type="repeat" description="WD" evidence="3">
    <location>
        <begin position="71"/>
        <end position="112"/>
    </location>
</feature>
<evidence type="ECO:0000256" key="2">
    <source>
        <dbReference type="ARBA" id="ARBA00022737"/>
    </source>
</evidence>
<feature type="repeat" description="WD" evidence="3">
    <location>
        <begin position="284"/>
        <end position="315"/>
    </location>
</feature>
<name>C1MKV4_MICPC</name>
<dbReference type="SUPFAM" id="SSF50998">
    <property type="entry name" value="Quinoprotein alcohol dehydrogenase-like"/>
    <property type="match status" value="1"/>
</dbReference>
<feature type="repeat" description="WD" evidence="3">
    <location>
        <begin position="241"/>
        <end position="283"/>
    </location>
</feature>
<dbReference type="OrthoDB" id="538223at2759"/>
<dbReference type="STRING" id="564608.C1MKV4"/>
<dbReference type="PROSITE" id="PS50294">
    <property type="entry name" value="WD_REPEATS_REGION"/>
    <property type="match status" value="4"/>
</dbReference>
<dbReference type="eggNOG" id="KOG0272">
    <property type="taxonomic scope" value="Eukaryota"/>
</dbReference>
<dbReference type="InterPro" id="IPR020472">
    <property type="entry name" value="WD40_PAC1"/>
</dbReference>
<feature type="repeat" description="WD" evidence="3">
    <location>
        <begin position="113"/>
        <end position="154"/>
    </location>
</feature>
<dbReference type="PANTHER" id="PTHR19848">
    <property type="entry name" value="WD40 REPEAT PROTEIN"/>
    <property type="match status" value="1"/>
</dbReference>
<dbReference type="Pfam" id="PF00400">
    <property type="entry name" value="WD40"/>
    <property type="match status" value="7"/>
</dbReference>
<dbReference type="SMART" id="SM00320">
    <property type="entry name" value="WD40"/>
    <property type="match status" value="7"/>
</dbReference>
<dbReference type="SUPFAM" id="SSF50978">
    <property type="entry name" value="WD40 repeat-like"/>
    <property type="match status" value="1"/>
</dbReference>
<proteinExistence type="predicted"/>
<evidence type="ECO:0000256" key="3">
    <source>
        <dbReference type="PROSITE-ProRule" id="PRU00221"/>
    </source>
</evidence>
<sequence>FVTGDDDGLLAIWSTNTGECVARLIGHSKGITSLVPANIFKQDQRIISGSKDFTIRLWKIKGDLGQTNQVLTGHTDHVTCCAFGPHDTHLATGSLDHSILLWNSLSGAHMNILVGHNAAVIDICYDSSGKILLSLAKDLCIRIWRPLSGETVLVLKQCCAMQSARFSPDASPTVSASEDGSLVLWDTARGQGLNVLTGHKGPVLACCFIDGHPSVISGGKDQRIRVWDVSEPAGGIMKAELSGHEGQITGLAPLGEVKTMIASCSTDKTWRIWDINRKEATRSLSGHTSGLTSLAITPCMDITLTTSLDFTARIW</sequence>
<dbReference type="GeneID" id="9681536"/>
<dbReference type="InterPro" id="IPR011047">
    <property type="entry name" value="Quinoprotein_ADH-like_sf"/>
</dbReference>
<feature type="non-terminal residue" evidence="4">
    <location>
        <position position="315"/>
    </location>
</feature>
<dbReference type="Proteomes" id="UP000001876">
    <property type="component" value="Unassembled WGS sequence"/>
</dbReference>
<feature type="repeat" description="WD" evidence="3">
    <location>
        <begin position="196"/>
        <end position="230"/>
    </location>
</feature>
<dbReference type="InterPro" id="IPR019775">
    <property type="entry name" value="WD40_repeat_CS"/>
</dbReference>
<keyword evidence="1 3" id="KW-0853">WD repeat</keyword>
<organism evidence="5">
    <name type="scientific">Micromonas pusilla (strain CCMP1545)</name>
    <name type="common">Picoplanktonic green alga</name>
    <dbReference type="NCBI Taxonomy" id="564608"/>
    <lineage>
        <taxon>Eukaryota</taxon>
        <taxon>Viridiplantae</taxon>
        <taxon>Chlorophyta</taxon>
        <taxon>Mamiellophyceae</taxon>
        <taxon>Mamiellales</taxon>
        <taxon>Mamiellaceae</taxon>
        <taxon>Micromonas</taxon>
    </lineage>
</organism>
<reference evidence="4 5" key="1">
    <citation type="journal article" date="2009" name="Science">
        <title>Green evolution and dynamic adaptations revealed by genomes of the marine picoeukaryotes Micromonas.</title>
        <authorList>
            <person name="Worden A.Z."/>
            <person name="Lee J.H."/>
            <person name="Mock T."/>
            <person name="Rouze P."/>
            <person name="Simmons M.P."/>
            <person name="Aerts A.L."/>
            <person name="Allen A.E."/>
            <person name="Cuvelier M.L."/>
            <person name="Derelle E."/>
            <person name="Everett M.V."/>
            <person name="Foulon E."/>
            <person name="Grimwood J."/>
            <person name="Gundlach H."/>
            <person name="Henrissat B."/>
            <person name="Napoli C."/>
            <person name="McDonald S.M."/>
            <person name="Parker M.S."/>
            <person name="Rombauts S."/>
            <person name="Salamov A."/>
            <person name="Von Dassow P."/>
            <person name="Badger J.H."/>
            <person name="Coutinho P.M."/>
            <person name="Demir E."/>
            <person name="Dubchak I."/>
            <person name="Gentemann C."/>
            <person name="Eikrem W."/>
            <person name="Gready J.E."/>
            <person name="John U."/>
            <person name="Lanier W."/>
            <person name="Lindquist E.A."/>
            <person name="Lucas S."/>
            <person name="Mayer K.F."/>
            <person name="Moreau H."/>
            <person name="Not F."/>
            <person name="Otillar R."/>
            <person name="Panaud O."/>
            <person name="Pangilinan J."/>
            <person name="Paulsen I."/>
            <person name="Piegu B."/>
            <person name="Poliakov A."/>
            <person name="Robbens S."/>
            <person name="Schmutz J."/>
            <person name="Toulza E."/>
            <person name="Wyss T."/>
            <person name="Zelensky A."/>
            <person name="Zhou K."/>
            <person name="Armbrust E.V."/>
            <person name="Bhattacharya D."/>
            <person name="Goodenough U.W."/>
            <person name="Van de Peer Y."/>
            <person name="Grigoriev I.V."/>
        </authorList>
    </citation>
    <scope>NUCLEOTIDE SEQUENCE [LARGE SCALE GENOMIC DNA]</scope>
    <source>
        <strain evidence="4 5">CCMP1545</strain>
    </source>
</reference>
<dbReference type="EMBL" id="GG663736">
    <property type="protein sequence ID" value="EEH59828.1"/>
    <property type="molecule type" value="Genomic_DNA"/>
</dbReference>
<dbReference type="PANTHER" id="PTHR19848:SF8">
    <property type="entry name" value="F-BOX AND WD REPEAT DOMAIN CONTAINING 7"/>
    <property type="match status" value="1"/>
</dbReference>
<dbReference type="KEGG" id="mpp:MICPUCDRAFT_10501"/>
<dbReference type="CDD" id="cd00200">
    <property type="entry name" value="WD40"/>
    <property type="match status" value="1"/>
</dbReference>
<dbReference type="InterPro" id="IPR015943">
    <property type="entry name" value="WD40/YVTN_repeat-like_dom_sf"/>
</dbReference>
<dbReference type="PRINTS" id="PR00320">
    <property type="entry name" value="GPROTEINBRPT"/>
</dbReference>
<dbReference type="InterPro" id="IPR001680">
    <property type="entry name" value="WD40_rpt"/>
</dbReference>
<feature type="repeat" description="WD" evidence="3">
    <location>
        <begin position="24"/>
        <end position="61"/>
    </location>
</feature>
<accession>C1MKV4</accession>
<feature type="non-terminal residue" evidence="4">
    <location>
        <position position="1"/>
    </location>
</feature>